<feature type="domain" description="Cupin type-2" evidence="2">
    <location>
        <begin position="57"/>
        <end position="125"/>
    </location>
</feature>
<evidence type="ECO:0000259" key="2">
    <source>
        <dbReference type="Pfam" id="PF07883"/>
    </source>
</evidence>
<feature type="chain" id="PRO_5016635774" evidence="1">
    <location>
        <begin position="22"/>
        <end position="141"/>
    </location>
</feature>
<dbReference type="SUPFAM" id="SSF51182">
    <property type="entry name" value="RmlC-like cupins"/>
    <property type="match status" value="1"/>
</dbReference>
<protein>
    <submittedName>
        <fullName evidence="3">Cupin domain-containing protein</fullName>
    </submittedName>
</protein>
<dbReference type="EMBL" id="QNQU01000010">
    <property type="protein sequence ID" value="RBQ06779.1"/>
    <property type="molecule type" value="Genomic_DNA"/>
</dbReference>
<sequence length="141" mass="15534">MKKIALGISLLLAGFSLTSKAQHSDPTKTITQSPLAVVFSKTLKTDKIDNQEIRLVLVKFAPGEISGAHRHPIPAIAYVLEGEIESTFDGKVKRFKKGESFYEDPNLLHAATKNMSKTKPAALLVYFIGDPKKPFITTDHK</sequence>
<dbReference type="CDD" id="cd02234">
    <property type="entry name" value="cupin_BLR7677-like"/>
    <property type="match status" value="1"/>
</dbReference>
<dbReference type="InterPro" id="IPR011051">
    <property type="entry name" value="RmlC_Cupin_sf"/>
</dbReference>
<comment type="caution">
    <text evidence="3">The sequence shown here is derived from an EMBL/GenBank/DDBJ whole genome shotgun (WGS) entry which is preliminary data.</text>
</comment>
<gene>
    <name evidence="3" type="ORF">DRW42_13480</name>
</gene>
<dbReference type="PANTHER" id="PTHR38599">
    <property type="entry name" value="CUPIN DOMAIN PROTEIN (AFU_ORTHOLOGUE AFUA_3G13620)"/>
    <property type="match status" value="1"/>
</dbReference>
<dbReference type="OrthoDB" id="195923at2"/>
<dbReference type="Pfam" id="PF07883">
    <property type="entry name" value="Cupin_2"/>
    <property type="match status" value="1"/>
</dbReference>
<dbReference type="InterPro" id="IPR013096">
    <property type="entry name" value="Cupin_2"/>
</dbReference>
<dbReference type="Gene3D" id="2.60.120.10">
    <property type="entry name" value="Jelly Rolls"/>
    <property type="match status" value="1"/>
</dbReference>
<evidence type="ECO:0000313" key="3">
    <source>
        <dbReference type="EMBL" id="RBQ06779.1"/>
    </source>
</evidence>
<name>A0A366KZW1_9SPHI</name>
<evidence type="ECO:0000256" key="1">
    <source>
        <dbReference type="SAM" id="SignalP"/>
    </source>
</evidence>
<dbReference type="AlphaFoldDB" id="A0A366KZW1"/>
<accession>A0A366KZW1</accession>
<organism evidence="3 4">
    <name type="scientific">Pedobacter miscanthi</name>
    <dbReference type="NCBI Taxonomy" id="2259170"/>
    <lineage>
        <taxon>Bacteria</taxon>
        <taxon>Pseudomonadati</taxon>
        <taxon>Bacteroidota</taxon>
        <taxon>Sphingobacteriia</taxon>
        <taxon>Sphingobacteriales</taxon>
        <taxon>Sphingobacteriaceae</taxon>
        <taxon>Pedobacter</taxon>
    </lineage>
</organism>
<dbReference type="Proteomes" id="UP000252081">
    <property type="component" value="Unassembled WGS sequence"/>
</dbReference>
<evidence type="ECO:0000313" key="4">
    <source>
        <dbReference type="Proteomes" id="UP000252081"/>
    </source>
</evidence>
<keyword evidence="4" id="KW-1185">Reference proteome</keyword>
<keyword evidence="1" id="KW-0732">Signal</keyword>
<reference evidence="3 4" key="1">
    <citation type="submission" date="2018-07" db="EMBL/GenBank/DDBJ databases">
        <title>A draft genome of a endophytic bacteria, a new species of Pedobacter.</title>
        <authorList>
            <person name="Zhang Z.D."/>
            <person name="Chen Z.J."/>
        </authorList>
    </citation>
    <scope>NUCLEOTIDE SEQUENCE [LARGE SCALE GENOMIC DNA]</scope>
    <source>
        <strain evidence="3 4">RS10</strain>
    </source>
</reference>
<feature type="signal peptide" evidence="1">
    <location>
        <begin position="1"/>
        <end position="21"/>
    </location>
</feature>
<dbReference type="PANTHER" id="PTHR38599:SF1">
    <property type="entry name" value="CUPIN DOMAIN PROTEIN (AFU_ORTHOLOGUE AFUA_3G13620)"/>
    <property type="match status" value="1"/>
</dbReference>
<dbReference type="InterPro" id="IPR014710">
    <property type="entry name" value="RmlC-like_jellyroll"/>
</dbReference>
<dbReference type="RefSeq" id="WP_113949342.1">
    <property type="nucleotide sequence ID" value="NZ_QNQU01000010.1"/>
</dbReference>
<proteinExistence type="predicted"/>